<evidence type="ECO:0000313" key="1">
    <source>
        <dbReference type="EMBL" id="KAA5536893.1"/>
    </source>
</evidence>
<reference evidence="1 2" key="1">
    <citation type="submission" date="2019-09" db="EMBL/GenBank/DDBJ databases">
        <title>Genome sequence and assembly of Taibaiella sp.</title>
        <authorList>
            <person name="Chhetri G."/>
        </authorList>
    </citation>
    <scope>NUCLEOTIDE SEQUENCE [LARGE SCALE GENOMIC DNA]</scope>
    <source>
        <strain evidence="1 2">KVB11</strain>
    </source>
</reference>
<dbReference type="AlphaFoldDB" id="A0A5M6CPL6"/>
<gene>
    <name evidence="1" type="ORF">F0919_04260</name>
</gene>
<keyword evidence="2" id="KW-1185">Reference proteome</keyword>
<sequence>MCHLETLKEALLQVMRKYPVDAYTGEIPSKVVLQRYLAEATFLQNETATIHKMSIAVLQNDSVTLDDVQRVINEAIHQHFRVRDSTVISYNRVQSIPSPRPE</sequence>
<name>A0A5M6CPL6_9BACT</name>
<dbReference type="Proteomes" id="UP000323632">
    <property type="component" value="Unassembled WGS sequence"/>
</dbReference>
<organism evidence="1 2">
    <name type="scientific">Taibaiella lutea</name>
    <dbReference type="NCBI Taxonomy" id="2608001"/>
    <lineage>
        <taxon>Bacteria</taxon>
        <taxon>Pseudomonadati</taxon>
        <taxon>Bacteroidota</taxon>
        <taxon>Chitinophagia</taxon>
        <taxon>Chitinophagales</taxon>
        <taxon>Chitinophagaceae</taxon>
        <taxon>Taibaiella</taxon>
    </lineage>
</organism>
<evidence type="ECO:0000313" key="2">
    <source>
        <dbReference type="Proteomes" id="UP000323632"/>
    </source>
</evidence>
<accession>A0A5M6CPL6</accession>
<dbReference type="RefSeq" id="WP_150031470.1">
    <property type="nucleotide sequence ID" value="NZ_VWSH01000001.1"/>
</dbReference>
<proteinExistence type="predicted"/>
<dbReference type="EMBL" id="VWSH01000001">
    <property type="protein sequence ID" value="KAA5536893.1"/>
    <property type="molecule type" value="Genomic_DNA"/>
</dbReference>
<protein>
    <submittedName>
        <fullName evidence="1">Uncharacterized protein</fullName>
    </submittedName>
</protein>
<comment type="caution">
    <text evidence="1">The sequence shown here is derived from an EMBL/GenBank/DDBJ whole genome shotgun (WGS) entry which is preliminary data.</text>
</comment>